<feature type="transmembrane region" description="Helical" evidence="1">
    <location>
        <begin position="23"/>
        <end position="44"/>
    </location>
</feature>
<keyword evidence="1" id="KW-0472">Membrane</keyword>
<proteinExistence type="predicted"/>
<dbReference type="GO" id="GO:0008324">
    <property type="term" value="F:monoatomic cation transmembrane transporter activity"/>
    <property type="evidence" value="ECO:0007669"/>
    <property type="project" value="InterPro"/>
</dbReference>
<evidence type="ECO:0000256" key="1">
    <source>
        <dbReference type="SAM" id="Phobius"/>
    </source>
</evidence>
<sequence>MVRGLATDKPEKGLIAKAILRELRVGIMIGTICGGLVALSLCLYKPSYLSFPAGSHYSGVSSDDF</sequence>
<name>A0A1V0UNK1_9BACL</name>
<evidence type="ECO:0000313" key="3">
    <source>
        <dbReference type="Proteomes" id="UP000192727"/>
    </source>
</evidence>
<reference evidence="2 3" key="1">
    <citation type="submission" date="2017-03" db="EMBL/GenBank/DDBJ databases">
        <title>Paenibacillus larvae genome sequencing.</title>
        <authorList>
            <person name="Dingman D.W."/>
        </authorList>
    </citation>
    <scope>NUCLEOTIDE SEQUENCE [LARGE SCALE GENOMIC DNA]</scope>
    <source>
        <strain evidence="2 3">SAG 10367</strain>
    </source>
</reference>
<dbReference type="AlphaFoldDB" id="A0A1V0UNK1"/>
<gene>
    <name evidence="2" type="ORF">B7C51_01195</name>
</gene>
<keyword evidence="1" id="KW-0812">Transmembrane</keyword>
<accession>A0A1V0UNK1</accession>
<dbReference type="InterPro" id="IPR036739">
    <property type="entry name" value="SLC41_membr_dom_sf"/>
</dbReference>
<dbReference type="EMBL" id="CP020557">
    <property type="protein sequence ID" value="ARF66721.1"/>
    <property type="molecule type" value="Genomic_DNA"/>
</dbReference>
<evidence type="ECO:0000313" key="2">
    <source>
        <dbReference type="EMBL" id="ARF66721.1"/>
    </source>
</evidence>
<protein>
    <submittedName>
        <fullName evidence="2">Uncharacterized protein</fullName>
    </submittedName>
</protein>
<dbReference type="Proteomes" id="UP000192727">
    <property type="component" value="Chromosome"/>
</dbReference>
<organism evidence="2 3">
    <name type="scientific">Paenibacillus larvae subsp. pulvifaciens</name>
    <dbReference type="NCBI Taxonomy" id="1477"/>
    <lineage>
        <taxon>Bacteria</taxon>
        <taxon>Bacillati</taxon>
        <taxon>Bacillota</taxon>
        <taxon>Bacilli</taxon>
        <taxon>Bacillales</taxon>
        <taxon>Paenibacillaceae</taxon>
        <taxon>Paenibacillus</taxon>
    </lineage>
</organism>
<keyword evidence="1" id="KW-1133">Transmembrane helix</keyword>
<dbReference type="SUPFAM" id="SSF161093">
    <property type="entry name" value="MgtE membrane domain-like"/>
    <property type="match status" value="1"/>
</dbReference>